<gene>
    <name evidence="12" type="ORF">EVOR1521_LOCUS20641</name>
</gene>
<dbReference type="FunFam" id="3.30.1330.30:FF:000008">
    <property type="entry name" value="Protein pelota homolog"/>
    <property type="match status" value="1"/>
</dbReference>
<dbReference type="Pfam" id="PF03465">
    <property type="entry name" value="eRF1_3"/>
    <property type="match status" value="1"/>
</dbReference>
<feature type="domain" description="Pelota N-terminal" evidence="11">
    <location>
        <begin position="109"/>
        <end position="161"/>
    </location>
</feature>
<dbReference type="Pfam" id="PF26356">
    <property type="entry name" value="Pelota_N"/>
    <property type="match status" value="2"/>
</dbReference>
<dbReference type="InterPro" id="IPR029064">
    <property type="entry name" value="Ribosomal_eL30-like_sf"/>
</dbReference>
<dbReference type="Proteomes" id="UP001178507">
    <property type="component" value="Unassembled WGS sequence"/>
</dbReference>
<dbReference type="PANTHER" id="PTHR10853">
    <property type="entry name" value="PELOTA"/>
    <property type="match status" value="1"/>
</dbReference>
<keyword evidence="6" id="KW-0479">Metal-binding</keyword>
<dbReference type="Gene3D" id="2.30.30.870">
    <property type="entry name" value="Pelota, domain A"/>
    <property type="match status" value="2"/>
</dbReference>
<feature type="domain" description="eRF1" evidence="10">
    <location>
        <begin position="948"/>
        <end position="1043"/>
    </location>
</feature>
<dbReference type="SUPFAM" id="SSF55315">
    <property type="entry name" value="L30e-like"/>
    <property type="match status" value="1"/>
</dbReference>
<feature type="domain" description="Pelota N-terminal" evidence="11">
    <location>
        <begin position="763"/>
        <end position="802"/>
    </location>
</feature>
<evidence type="ECO:0000313" key="12">
    <source>
        <dbReference type="EMBL" id="CAJ1396391.1"/>
    </source>
</evidence>
<comment type="subcellular location">
    <subcellularLocation>
        <location evidence="2">Cytoplasm</location>
    </subcellularLocation>
</comment>
<dbReference type="PROSITE" id="PS51375">
    <property type="entry name" value="PPR"/>
    <property type="match status" value="1"/>
</dbReference>
<dbReference type="GO" id="GO:0005737">
    <property type="term" value="C:cytoplasm"/>
    <property type="evidence" value="ECO:0007669"/>
    <property type="project" value="UniProtKB-SubCell"/>
</dbReference>
<dbReference type="Pfam" id="PF03464">
    <property type="entry name" value="eRF1_2"/>
    <property type="match status" value="1"/>
</dbReference>
<dbReference type="GO" id="GO:0032790">
    <property type="term" value="P:ribosome disassembly"/>
    <property type="evidence" value="ECO:0007669"/>
    <property type="project" value="TreeGrafter"/>
</dbReference>
<dbReference type="GO" id="GO:0070966">
    <property type="term" value="P:nuclear-transcribed mRNA catabolic process, no-go decay"/>
    <property type="evidence" value="ECO:0007669"/>
    <property type="project" value="InterPro"/>
</dbReference>
<evidence type="ECO:0000256" key="3">
    <source>
        <dbReference type="ARBA" id="ARBA00009504"/>
    </source>
</evidence>
<dbReference type="InterPro" id="IPR005142">
    <property type="entry name" value="eRF1_3"/>
</dbReference>
<dbReference type="InterPro" id="IPR011990">
    <property type="entry name" value="TPR-like_helical_dom_sf"/>
</dbReference>
<dbReference type="GO" id="GO:0046872">
    <property type="term" value="F:metal ion binding"/>
    <property type="evidence" value="ECO:0007669"/>
    <property type="project" value="UniProtKB-KW"/>
</dbReference>
<dbReference type="Gene3D" id="3.30.420.60">
    <property type="entry name" value="eRF1 domain 2"/>
    <property type="match status" value="1"/>
</dbReference>
<evidence type="ECO:0000256" key="7">
    <source>
        <dbReference type="PROSITE-ProRule" id="PRU00708"/>
    </source>
</evidence>
<organism evidence="12 13">
    <name type="scientific">Effrenium voratum</name>
    <dbReference type="NCBI Taxonomy" id="2562239"/>
    <lineage>
        <taxon>Eukaryota</taxon>
        <taxon>Sar</taxon>
        <taxon>Alveolata</taxon>
        <taxon>Dinophyceae</taxon>
        <taxon>Suessiales</taxon>
        <taxon>Symbiodiniaceae</taxon>
        <taxon>Effrenium</taxon>
    </lineage>
</organism>
<dbReference type="InterPro" id="IPR002885">
    <property type="entry name" value="PPR_rpt"/>
</dbReference>
<feature type="region of interest" description="Disordered" evidence="8">
    <location>
        <begin position="1050"/>
        <end position="1076"/>
    </location>
</feature>
<evidence type="ECO:0000256" key="4">
    <source>
        <dbReference type="ARBA" id="ARBA00013382"/>
    </source>
</evidence>
<evidence type="ECO:0000259" key="11">
    <source>
        <dbReference type="Pfam" id="PF26356"/>
    </source>
</evidence>
<feature type="region of interest" description="Disordered" evidence="8">
    <location>
        <begin position="176"/>
        <end position="201"/>
    </location>
</feature>
<dbReference type="InterPro" id="IPR005141">
    <property type="entry name" value="eRF1_2"/>
</dbReference>
<evidence type="ECO:0000313" key="13">
    <source>
        <dbReference type="Proteomes" id="UP001178507"/>
    </source>
</evidence>
<dbReference type="SUPFAM" id="SSF53137">
    <property type="entry name" value="Translational machinery components"/>
    <property type="match status" value="1"/>
</dbReference>
<dbReference type="GO" id="GO:0070481">
    <property type="term" value="P:nuclear-transcribed mRNA catabolic process, non-stop decay"/>
    <property type="evidence" value="ECO:0007669"/>
    <property type="project" value="InterPro"/>
</dbReference>
<keyword evidence="13" id="KW-1185">Reference proteome</keyword>
<dbReference type="Pfam" id="PF01535">
    <property type="entry name" value="PPR"/>
    <property type="match status" value="1"/>
</dbReference>
<dbReference type="GO" id="GO:0071025">
    <property type="term" value="P:RNA surveillance"/>
    <property type="evidence" value="ECO:0007669"/>
    <property type="project" value="InterPro"/>
</dbReference>
<dbReference type="InterPro" id="IPR004405">
    <property type="entry name" value="TF_pelota"/>
</dbReference>
<comment type="caution">
    <text evidence="12">The sequence shown here is derived from an EMBL/GenBank/DDBJ whole genome shotgun (WGS) entry which is preliminary data.</text>
</comment>
<sequence length="1076" mass="118643">MKASGDGFVVLVAPRRRQLEAIARAAEEVNSKTCFILLNARLRGAKKDALREELASAFAPAFHLRLVQQGEGLVYRAMQEGSSPWILARRKLPSTVATEVAQTMEEPSAERIAQESEDLWHLYNLSMKGDTIRAMTFRKIQKEGSTGTVQTEVKKIQMTVEALPALNRAICVRKGETGRHPTMSPRNRRKPRSRGSSAAMAESLAARLRELPADPREERRAVAELLREELRTWQQKPAFATAILKRLARAGSASVAHHVLAIMTSESIEVNSIHYNAALAACDTKTWQGAGTLLANMRHRLLLQDIFTYSSILGTYKEKWDAALRIFAEMRSKLRPDAALCNGAAGAMRWLEALEIPRQMRMQHLRPDVITFSTISLESWPAAMALLQHTQAQQLQLDRQLFGSISRALPWQRGAAALSALAWRHLAADGANRATALGAAAKATCWEWCLGRLGRVGISGHNTVLSALRGRWALALDRVRWMETRALRPDQVSRNVLSNALPRWRLALFHADLEAYSGAGAPWRHSLALLARGAGLVPAAPWRRALQLWACRLQPEQVAFSALLSACGSAGQWPTARGLLAAARLEDLDEVSFGAAISACAAGRQWQLALALLQDMLRLSVAPNRVAINAAASACERGGRWRRAGAVLGSLAEARSGPDAVSFNVALSAAQKAQFWRLPCLLLERMGLQSHSDAISFDTAILACSNGLRWPEAVAVLQLQTRRVWSSDAVHCIVTACNAALCAEAASRLLLDFASSQRMEKWQENQWVKMGAHHTLEVELNNKLTLGKDRWDAMHLQELDDATDVHKTSEVAVLLIEAGIANFHLLTAVLAKDVHRVSVALPRKRATTTNYDKALVRFFEQVYQGIKDHVNLDLVKCVLLAGPGFVKDDYLSWMIQRATQSGDTVILQKKSNFVSVHASCVHKQALKELLSDEQVQKSIANTKAAAHLKALEEFYVMVQKEPDRVCYGPKQVHEAIEKCAVQTLMVVDSLFRNANVKLRRQYVEMVESAKDQGAGCHIFSSQHVSGEQLQKLSGIAGVLRFPLPEIGDIDSDAGLSDGGEEEQRGPEVDADMDDFM</sequence>
<evidence type="ECO:0000256" key="8">
    <source>
        <dbReference type="SAM" id="MobiDB-lite"/>
    </source>
</evidence>
<evidence type="ECO:0000259" key="9">
    <source>
        <dbReference type="Pfam" id="PF03464"/>
    </source>
</evidence>
<feature type="domain" description="eRF1" evidence="9">
    <location>
        <begin position="811"/>
        <end position="939"/>
    </location>
</feature>
<evidence type="ECO:0000259" key="10">
    <source>
        <dbReference type="Pfam" id="PF03465"/>
    </source>
</evidence>
<dbReference type="InterPro" id="IPR058547">
    <property type="entry name" value="Pelota_N"/>
</dbReference>
<dbReference type="EMBL" id="CAUJNA010003229">
    <property type="protein sequence ID" value="CAJ1396391.1"/>
    <property type="molecule type" value="Genomic_DNA"/>
</dbReference>
<evidence type="ECO:0000256" key="5">
    <source>
        <dbReference type="ARBA" id="ARBA00022490"/>
    </source>
</evidence>
<dbReference type="GO" id="GO:0070651">
    <property type="term" value="P:nonfunctional rRNA decay"/>
    <property type="evidence" value="ECO:0007669"/>
    <property type="project" value="TreeGrafter"/>
</dbReference>
<dbReference type="SUPFAM" id="SSF159065">
    <property type="entry name" value="Dom34/Pelota N-terminal domain-like"/>
    <property type="match status" value="2"/>
</dbReference>
<accession>A0AA36J0R6</accession>
<feature type="repeat" description="PPR" evidence="7">
    <location>
        <begin position="589"/>
        <end position="623"/>
    </location>
</feature>
<reference evidence="12" key="1">
    <citation type="submission" date="2023-08" db="EMBL/GenBank/DDBJ databases">
        <authorList>
            <person name="Chen Y."/>
            <person name="Shah S."/>
            <person name="Dougan E. K."/>
            <person name="Thang M."/>
            <person name="Chan C."/>
        </authorList>
    </citation>
    <scope>NUCLEOTIDE SEQUENCE</scope>
</reference>
<dbReference type="InterPro" id="IPR042226">
    <property type="entry name" value="eFR1_2_sf"/>
</dbReference>
<dbReference type="AlphaFoldDB" id="A0AA36J0R6"/>
<dbReference type="InterPro" id="IPR038069">
    <property type="entry name" value="Pelota/DOM34_N"/>
</dbReference>
<dbReference type="PANTHER" id="PTHR10853:SF0">
    <property type="entry name" value="PROTEIN PELOTA HOMOLOG"/>
    <property type="match status" value="1"/>
</dbReference>
<protein>
    <recommendedName>
        <fullName evidence="4">Eukaryotic peptide chain release factor subunit 1</fullName>
    </recommendedName>
</protein>
<proteinExistence type="inferred from homology"/>
<comment type="similarity">
    <text evidence="3">Belongs to the eukaryotic release factor 1 family. Pelota subfamily.</text>
</comment>
<name>A0AA36J0R6_9DINO</name>
<comment type="cofactor">
    <cofactor evidence="1">
        <name>a divalent metal cation</name>
        <dbReference type="ChEBI" id="CHEBI:60240"/>
    </cofactor>
</comment>
<evidence type="ECO:0000256" key="6">
    <source>
        <dbReference type="ARBA" id="ARBA00022723"/>
    </source>
</evidence>
<evidence type="ECO:0000256" key="2">
    <source>
        <dbReference type="ARBA" id="ARBA00004496"/>
    </source>
</evidence>
<keyword evidence="5" id="KW-0963">Cytoplasm</keyword>
<dbReference type="Gene3D" id="1.25.40.10">
    <property type="entry name" value="Tetratricopeptide repeat domain"/>
    <property type="match status" value="2"/>
</dbReference>
<evidence type="ECO:0000256" key="1">
    <source>
        <dbReference type="ARBA" id="ARBA00001968"/>
    </source>
</evidence>
<dbReference type="Gene3D" id="3.30.1330.30">
    <property type="match status" value="1"/>
</dbReference>